<dbReference type="GO" id="GO:0005829">
    <property type="term" value="C:cytosol"/>
    <property type="evidence" value="ECO:0007669"/>
    <property type="project" value="UniProtKB-UniRule"/>
</dbReference>
<dbReference type="EMBL" id="HAAD01002991">
    <property type="protein sequence ID" value="CDG69223.1"/>
    <property type="molecule type" value="mRNA"/>
</dbReference>
<sequence>MAQPPTIHKGIVKSVLSGDSVIIRGQPKGGPPPERQLALSNVVAPRLSKRPGGNVETAADEPYAWESREFLRKKLIGKEIEFFIEYKVPGSGREYGCIFLKSSSGELQSITEELVSEGLVEVRRGGIKPSDDQTKLIELEDQAKAAKKGKWSGETTEHVRNITWNIENPRLFVDQKKGKPINAVIEMVRDGSTIRAFLLPTFEYVTVSITGIKCPQFKREGDEEVAEPYAMEAKYFTDCRLLQREIQIIFEGVSNQNLLGTIIHPAGNIAELLLSEGFAKCVDWSMGVLTVGHEKYRQAEKFAKEKKLRIWKDYKPSTTLLAIKDKEFHGKVVEIVNGDAIVVKVSGNELKKVFFSSLRPPRAQPKDDGVVENGPSRDGKRGRPLYDIPYMFEAREFLRKKLIGKKVNVIVDYIKPPGDGYPERLCATVKIGDINIAEAMISKGLAGVLRHRQDDDQRSSLYDDLLAAESRAAKNGKGIHSKKEPPSHRIADLSGDVSKSKQFLPFLQRAGRSAAVVEFVASGSRIRLYLPKETCLLTFLLAGISCPRVKTFNPAGTQISEDEPMGAEAFAMSKDMILQREVEVEFESIDKGGNFVGWLFIGNINLSVYLVEKGLAKVHFSAEKSPYFKALQNAEEIVKANRQGVWQGYVEEVRENNTIEESTERKPTYKKVIVTEIIRGTDFWAQHIDNAKAFEQMQQQLRTDLVDNPPLPGALTPRKGELVASLFLDGLWYRARIEKVESSEKVHVLYVDYGNREIIQSTKLASLPSNYASFPPQAREYTLACLKVPQDEDNIEDLTRAFAKEALNKEFSLNIEYRVNGQEFVSLTNVDSKQDLACVLLAYGVVLVENRREKRLNKLVHDYNLAQDIARKARLNLWRYGDFTEDDAPEFGG</sequence>
<dbReference type="GO" id="GO:0031047">
    <property type="term" value="P:regulatory ncRNA-mediated gene silencing"/>
    <property type="evidence" value="ECO:0007669"/>
    <property type="project" value="UniProtKB-UniRule"/>
</dbReference>
<dbReference type="AlphaFoldDB" id="T2MAB0"/>
<feature type="compositionally biased region" description="Basic and acidic residues" evidence="6">
    <location>
        <begin position="364"/>
        <end position="381"/>
    </location>
</feature>
<dbReference type="FunFam" id="2.40.50.90:FF:000001">
    <property type="entry name" value="Staphylococcal nuclease domain-containing protein"/>
    <property type="match status" value="1"/>
</dbReference>
<feature type="region of interest" description="Disordered" evidence="6">
    <location>
        <begin position="361"/>
        <end position="382"/>
    </location>
</feature>
<dbReference type="CDD" id="cd20433">
    <property type="entry name" value="Tudor_TDRD11"/>
    <property type="match status" value="1"/>
</dbReference>
<evidence type="ECO:0000256" key="1">
    <source>
        <dbReference type="ARBA" id="ARBA00004496"/>
    </source>
</evidence>
<dbReference type="FunFam" id="2.40.50.90:FF:000005">
    <property type="entry name" value="Staphylococcal nuclease domain-containing protein"/>
    <property type="match status" value="1"/>
</dbReference>
<evidence type="ECO:0000256" key="5">
    <source>
        <dbReference type="PIRNR" id="PIRNR017179"/>
    </source>
</evidence>
<dbReference type="InterPro" id="IPR047386">
    <property type="entry name" value="Tudor_TDRD11"/>
</dbReference>
<feature type="domain" description="TNase-like" evidence="8">
    <location>
        <begin position="326"/>
        <end position="482"/>
    </location>
</feature>
<dbReference type="OMA" id="ARCADHH"/>
<keyword evidence="4" id="KW-0677">Repeat</keyword>
<dbReference type="OrthoDB" id="10023235at2759"/>
<dbReference type="Gene3D" id="2.30.30.140">
    <property type="match status" value="1"/>
</dbReference>
<dbReference type="FunFam" id="2.40.50.90:FF:000018">
    <property type="entry name" value="Ribonuclease"/>
    <property type="match status" value="1"/>
</dbReference>
<dbReference type="FunFam" id="2.30.30.140:FF:000018">
    <property type="entry name" value="Serine/threonine-protein kinase 31"/>
    <property type="match status" value="1"/>
</dbReference>
<dbReference type="SMART" id="SM00318">
    <property type="entry name" value="SNc"/>
    <property type="match status" value="4"/>
</dbReference>
<dbReference type="InterPro" id="IPR002999">
    <property type="entry name" value="Tudor"/>
</dbReference>
<dbReference type="Pfam" id="PF00565">
    <property type="entry name" value="SNase"/>
    <property type="match status" value="4"/>
</dbReference>
<gene>
    <name evidence="9" type="primary">SND1</name>
</gene>
<dbReference type="InterPro" id="IPR016685">
    <property type="entry name" value="Silence_cplx_Nase-comp_TudorSN"/>
</dbReference>
<feature type="domain" description="TNase-like" evidence="8">
    <location>
        <begin position="179"/>
        <end position="313"/>
    </location>
</feature>
<dbReference type="GO" id="GO:0005634">
    <property type="term" value="C:nucleus"/>
    <property type="evidence" value="ECO:0007669"/>
    <property type="project" value="TreeGrafter"/>
</dbReference>
<comment type="subcellular location">
    <subcellularLocation>
        <location evidence="1 5">Cytoplasm</location>
    </subcellularLocation>
</comment>
<dbReference type="GO" id="GO:0004518">
    <property type="term" value="F:nuclease activity"/>
    <property type="evidence" value="ECO:0007669"/>
    <property type="project" value="TreeGrafter"/>
</dbReference>
<dbReference type="SUPFAM" id="SSF50199">
    <property type="entry name" value="Staphylococcal nuclease"/>
    <property type="match status" value="5"/>
</dbReference>
<dbReference type="InterPro" id="IPR035437">
    <property type="entry name" value="SNase_OB-fold_sf"/>
</dbReference>
<accession>T2MAB0</accession>
<proteinExistence type="evidence at transcript level"/>
<keyword evidence="3 5" id="KW-0963">Cytoplasm</keyword>
<dbReference type="Gene3D" id="2.40.50.90">
    <property type="match status" value="5"/>
</dbReference>
<dbReference type="PROSITE" id="PS50830">
    <property type="entry name" value="TNASE_3"/>
    <property type="match status" value="4"/>
</dbReference>
<dbReference type="PROSITE" id="PS50304">
    <property type="entry name" value="TUDOR"/>
    <property type="match status" value="1"/>
</dbReference>
<reference evidence="9" key="1">
    <citation type="journal article" date="2013" name="Genome Biol. Evol.">
        <title>Punctuated emergences of genetic and phenotypic innovations in eumetazoan, bilaterian, euteleostome, and hominidae ancestors.</title>
        <authorList>
            <person name="Wenger Y."/>
            <person name="Galliot B."/>
        </authorList>
    </citation>
    <scope>NUCLEOTIDE SEQUENCE</scope>
    <source>
        <tissue evidence="9">Whole animals</tissue>
    </source>
</reference>
<dbReference type="GO" id="GO:0006402">
    <property type="term" value="P:mRNA catabolic process"/>
    <property type="evidence" value="ECO:0007669"/>
    <property type="project" value="UniProtKB-UniRule"/>
</dbReference>
<dbReference type="CDD" id="cd00175">
    <property type="entry name" value="SNc"/>
    <property type="match status" value="2"/>
</dbReference>
<feature type="domain" description="TNase-like" evidence="8">
    <location>
        <begin position="6"/>
        <end position="153"/>
    </location>
</feature>
<evidence type="ECO:0000256" key="3">
    <source>
        <dbReference type="ARBA" id="ARBA00022490"/>
    </source>
</evidence>
<organism evidence="9">
    <name type="scientific">Hydra vulgaris</name>
    <name type="common">Hydra</name>
    <name type="synonym">Hydra attenuata</name>
    <dbReference type="NCBI Taxonomy" id="6087"/>
    <lineage>
        <taxon>Eukaryota</taxon>
        <taxon>Metazoa</taxon>
        <taxon>Cnidaria</taxon>
        <taxon>Hydrozoa</taxon>
        <taxon>Hydroidolina</taxon>
        <taxon>Anthoathecata</taxon>
        <taxon>Aplanulata</taxon>
        <taxon>Hydridae</taxon>
        <taxon>Hydra</taxon>
    </lineage>
</organism>
<evidence type="ECO:0000256" key="2">
    <source>
        <dbReference type="ARBA" id="ARBA00017230"/>
    </source>
</evidence>
<dbReference type="SUPFAM" id="SSF63748">
    <property type="entry name" value="Tudor/PWWP/MBT"/>
    <property type="match status" value="1"/>
</dbReference>
<evidence type="ECO:0000313" key="9">
    <source>
        <dbReference type="EMBL" id="CDG69223.1"/>
    </source>
</evidence>
<dbReference type="PANTHER" id="PTHR12302:SF2">
    <property type="entry name" value="STAPHYLOCOCCAL NUCLEASE DOMAIN-CONTAINING PROTEIN 1"/>
    <property type="match status" value="1"/>
</dbReference>
<dbReference type="InterPro" id="IPR016071">
    <property type="entry name" value="Staphylococal_nuclease_OB-fold"/>
</dbReference>
<dbReference type="PANTHER" id="PTHR12302">
    <property type="entry name" value="EBNA2 BINDING PROTEIN P100"/>
    <property type="match status" value="1"/>
</dbReference>
<evidence type="ECO:0000259" key="8">
    <source>
        <dbReference type="PROSITE" id="PS50830"/>
    </source>
</evidence>
<dbReference type="KEGG" id="hmg:100212724"/>
<dbReference type="FunFam" id="2.40.50.90:FF:000002">
    <property type="entry name" value="Staphylococcal nuclease domain-containing protein"/>
    <property type="match status" value="1"/>
</dbReference>
<feature type="domain" description="Tudor" evidence="7">
    <location>
        <begin position="716"/>
        <end position="774"/>
    </location>
</feature>
<dbReference type="GO" id="GO:0031332">
    <property type="term" value="C:RNAi effector complex"/>
    <property type="evidence" value="ECO:0007669"/>
    <property type="project" value="InterPro"/>
</dbReference>
<dbReference type="PIRSF" id="PIRSF017179">
    <property type="entry name" value="RISC-Tudor-SN"/>
    <property type="match status" value="1"/>
</dbReference>
<dbReference type="Pfam" id="PF00567">
    <property type="entry name" value="TUDOR"/>
    <property type="match status" value="1"/>
</dbReference>
<name>T2MAB0_HYDVU</name>
<dbReference type="SMART" id="SM00333">
    <property type="entry name" value="TUDOR"/>
    <property type="match status" value="1"/>
</dbReference>
<evidence type="ECO:0000259" key="7">
    <source>
        <dbReference type="PROSITE" id="PS50304"/>
    </source>
</evidence>
<feature type="domain" description="TNase-like" evidence="8">
    <location>
        <begin position="511"/>
        <end position="648"/>
    </location>
</feature>
<evidence type="ECO:0000256" key="6">
    <source>
        <dbReference type="SAM" id="MobiDB-lite"/>
    </source>
</evidence>
<evidence type="ECO:0000256" key="4">
    <source>
        <dbReference type="ARBA" id="ARBA00022737"/>
    </source>
</evidence>
<protein>
    <recommendedName>
        <fullName evidence="2">Staphylococcal nuclease domain-containing protein 1</fullName>
    </recommendedName>
</protein>
<dbReference type="GO" id="GO:0003723">
    <property type="term" value="F:RNA binding"/>
    <property type="evidence" value="ECO:0007669"/>
    <property type="project" value="UniProtKB-UniRule"/>
</dbReference>